<keyword evidence="1" id="KW-0472">Membrane</keyword>
<dbReference type="AlphaFoldDB" id="A0A3R8QAY7"/>
<proteinExistence type="predicted"/>
<organism evidence="2 3">
    <name type="scientific">Streptomyces griseofuscus</name>
    <dbReference type="NCBI Taxonomy" id="146922"/>
    <lineage>
        <taxon>Bacteria</taxon>
        <taxon>Bacillati</taxon>
        <taxon>Actinomycetota</taxon>
        <taxon>Actinomycetes</taxon>
        <taxon>Kitasatosporales</taxon>
        <taxon>Streptomycetaceae</taxon>
        <taxon>Streptomyces</taxon>
    </lineage>
</organism>
<reference evidence="2 3" key="1">
    <citation type="submission" date="2017-10" db="EMBL/GenBank/DDBJ databases">
        <title>Draft genome of actinobacteria isolated from guarana (Paullinia cupana (Mart.) Ducke.</title>
        <authorList>
            <person name="Siqueira K.A."/>
            <person name="Liotti R.G."/>
            <person name="Mendes T.A."/>
            <person name="Soares M.A."/>
        </authorList>
    </citation>
    <scope>NUCLEOTIDE SEQUENCE [LARGE SCALE GENOMIC DNA]</scope>
    <source>
        <strain evidence="2 3">199</strain>
    </source>
</reference>
<evidence type="ECO:0000256" key="1">
    <source>
        <dbReference type="SAM" id="Phobius"/>
    </source>
</evidence>
<protein>
    <submittedName>
        <fullName evidence="2">Uncharacterized protein</fullName>
    </submittedName>
</protein>
<gene>
    <name evidence="2" type="ORF">CQW44_37590</name>
</gene>
<comment type="caution">
    <text evidence="2">The sequence shown here is derived from an EMBL/GenBank/DDBJ whole genome shotgun (WGS) entry which is preliminary data.</text>
</comment>
<evidence type="ECO:0000313" key="3">
    <source>
        <dbReference type="Proteomes" id="UP000276379"/>
    </source>
</evidence>
<dbReference type="Proteomes" id="UP000276379">
    <property type="component" value="Unassembled WGS sequence"/>
</dbReference>
<keyword evidence="3" id="KW-1185">Reference proteome</keyword>
<keyword evidence="1" id="KW-0812">Transmembrane</keyword>
<sequence>MSTRRSLFMLITSWRIRAALLWLAHRPVAAVSPLAGIGLRVVLGWGNPAWAPPAAGWSTAALILATLAGLRLHREMDAPGVPCRWCEFEFEPEGDHRP</sequence>
<dbReference type="EMBL" id="PDES01000028">
    <property type="protein sequence ID" value="RRQ77562.1"/>
    <property type="molecule type" value="Genomic_DNA"/>
</dbReference>
<keyword evidence="1" id="KW-1133">Transmembrane helix</keyword>
<accession>A0A3R8QAY7</accession>
<name>A0A3R8QAY7_9ACTN</name>
<evidence type="ECO:0000313" key="2">
    <source>
        <dbReference type="EMBL" id="RRQ77562.1"/>
    </source>
</evidence>
<feature type="transmembrane region" description="Helical" evidence="1">
    <location>
        <begin position="54"/>
        <end position="72"/>
    </location>
</feature>